<keyword evidence="2" id="KW-0813">Transport</keyword>
<keyword evidence="4" id="KW-0732">Signal</keyword>
<protein>
    <recommendedName>
        <fullName evidence="9">TonB-dependent receptor-like beta-barrel domain-containing protein</fullName>
    </recommendedName>
</protein>
<feature type="domain" description="TonB-dependent receptor-like beta-barrel" evidence="9">
    <location>
        <begin position="194"/>
        <end position="574"/>
    </location>
</feature>
<evidence type="ECO:0000313" key="10">
    <source>
        <dbReference type="EMBL" id="SVB02899.1"/>
    </source>
</evidence>
<keyword evidence="3" id="KW-0812">Transmembrane</keyword>
<keyword evidence="6" id="KW-0472">Membrane</keyword>
<proteinExistence type="predicted"/>
<dbReference type="Gene3D" id="2.40.170.20">
    <property type="entry name" value="TonB-dependent receptor, beta-barrel domain"/>
    <property type="match status" value="1"/>
</dbReference>
<keyword evidence="8" id="KW-0998">Cell outer membrane</keyword>
<accession>A0A382ANC5</accession>
<evidence type="ECO:0000259" key="9">
    <source>
        <dbReference type="Pfam" id="PF00593"/>
    </source>
</evidence>
<evidence type="ECO:0000256" key="8">
    <source>
        <dbReference type="ARBA" id="ARBA00023237"/>
    </source>
</evidence>
<dbReference type="InterPro" id="IPR039426">
    <property type="entry name" value="TonB-dep_rcpt-like"/>
</dbReference>
<dbReference type="Pfam" id="PF00593">
    <property type="entry name" value="TonB_dep_Rec_b-barrel"/>
    <property type="match status" value="1"/>
</dbReference>
<dbReference type="InterPro" id="IPR000531">
    <property type="entry name" value="Beta-barrel_TonB"/>
</dbReference>
<evidence type="ECO:0000256" key="4">
    <source>
        <dbReference type="ARBA" id="ARBA00022729"/>
    </source>
</evidence>
<dbReference type="InterPro" id="IPR036942">
    <property type="entry name" value="Beta-barrel_TonB_sf"/>
</dbReference>
<evidence type="ECO:0000256" key="3">
    <source>
        <dbReference type="ARBA" id="ARBA00022692"/>
    </source>
</evidence>
<evidence type="ECO:0000256" key="7">
    <source>
        <dbReference type="ARBA" id="ARBA00023170"/>
    </source>
</evidence>
<dbReference type="GO" id="GO:0044718">
    <property type="term" value="P:siderophore transmembrane transport"/>
    <property type="evidence" value="ECO:0007669"/>
    <property type="project" value="TreeGrafter"/>
</dbReference>
<dbReference type="SUPFAM" id="SSF56935">
    <property type="entry name" value="Porins"/>
    <property type="match status" value="1"/>
</dbReference>
<dbReference type="PANTHER" id="PTHR30069:SF29">
    <property type="entry name" value="HEMOGLOBIN AND HEMOGLOBIN-HAPTOGLOBIN-BINDING PROTEIN 1-RELATED"/>
    <property type="match status" value="1"/>
</dbReference>
<dbReference type="AlphaFoldDB" id="A0A382ANC5"/>
<sequence length="650" mass="73018">MLDRIPGIELALGNENDALVERFLGGTRGLGGSSQILIDGKRLAGKENEARNQLSRIAAAEVQYIEIVRGTSSDLDVQNSGQLINIVLREAQTRSSLSAEVGVRRFQDSSIKPEGTFSMTGQRGALSYLISANTSPGYRIEDTFELSLNPDLSFNETVELKRIIDMTNYNFNSNLTYEPSSEHRFALNLLYGEQDPPTKLLRKFTDFSTGLVSVSFEREDNPAKANNWEIGGDYEHAFGNGAKYKFLFIVNDRKEDAARERFEFLSPGDLEFKNLFIDNSSRYREKILRTSYTQNVAPGQGLELGLEVAQTTQDSSLRLGLPLVGEGSSDFGGLVPVDLPNAFATVEEIRYEGFAIHNWRINSRMSLESSLIAENSRIKQMGDIDNTRQFDFLKPKIDLRYDISNSFQMHLVAEKFVSQLSFADFSATTNLMDEDQDTIAGNPQLVQEESWRYNANLDYRLPNDGGVVNLRLFYFDVENHIGRIDISPSSTELKSTNGNVGDGSVSGLNLNASVRLGMIGLPSAVVTAGFLVQNSRLDDSLIGKMRKVVPYDRGSFNFGFRHDVSGRGINYGFNYRDGIDGNRPFWDIDNVLFIGSRSNLTLFAEKQGFASLTYRFEAINLFDHKQKQERRRFSGYLRDDVLKEIERFST</sequence>
<evidence type="ECO:0000256" key="6">
    <source>
        <dbReference type="ARBA" id="ARBA00023136"/>
    </source>
</evidence>
<feature type="non-terminal residue" evidence="10">
    <location>
        <position position="650"/>
    </location>
</feature>
<comment type="subcellular location">
    <subcellularLocation>
        <location evidence="1">Cell outer membrane</location>
        <topology evidence="1">Multi-pass membrane protein</topology>
    </subcellularLocation>
</comment>
<reference evidence="10" key="1">
    <citation type="submission" date="2018-05" db="EMBL/GenBank/DDBJ databases">
        <authorList>
            <person name="Lanie J.A."/>
            <person name="Ng W.-L."/>
            <person name="Kazmierczak K.M."/>
            <person name="Andrzejewski T.M."/>
            <person name="Davidsen T.M."/>
            <person name="Wayne K.J."/>
            <person name="Tettelin H."/>
            <person name="Glass J.I."/>
            <person name="Rusch D."/>
            <person name="Podicherti R."/>
            <person name="Tsui H.-C.T."/>
            <person name="Winkler M.E."/>
        </authorList>
    </citation>
    <scope>NUCLEOTIDE SEQUENCE</scope>
</reference>
<dbReference type="EMBL" id="UINC01026088">
    <property type="protein sequence ID" value="SVB02899.1"/>
    <property type="molecule type" value="Genomic_DNA"/>
</dbReference>
<dbReference type="PANTHER" id="PTHR30069">
    <property type="entry name" value="TONB-DEPENDENT OUTER MEMBRANE RECEPTOR"/>
    <property type="match status" value="1"/>
</dbReference>
<dbReference type="GO" id="GO:0015344">
    <property type="term" value="F:siderophore uptake transmembrane transporter activity"/>
    <property type="evidence" value="ECO:0007669"/>
    <property type="project" value="TreeGrafter"/>
</dbReference>
<organism evidence="10">
    <name type="scientific">marine metagenome</name>
    <dbReference type="NCBI Taxonomy" id="408172"/>
    <lineage>
        <taxon>unclassified sequences</taxon>
        <taxon>metagenomes</taxon>
        <taxon>ecological metagenomes</taxon>
    </lineage>
</organism>
<evidence type="ECO:0000256" key="1">
    <source>
        <dbReference type="ARBA" id="ARBA00004571"/>
    </source>
</evidence>
<keyword evidence="7" id="KW-0675">Receptor</keyword>
<gene>
    <name evidence="10" type="ORF">METZ01_LOCUS155753</name>
</gene>
<keyword evidence="5" id="KW-0798">TonB box</keyword>
<evidence type="ECO:0000256" key="2">
    <source>
        <dbReference type="ARBA" id="ARBA00022448"/>
    </source>
</evidence>
<name>A0A382ANC5_9ZZZZ</name>
<dbReference type="GO" id="GO:0009279">
    <property type="term" value="C:cell outer membrane"/>
    <property type="evidence" value="ECO:0007669"/>
    <property type="project" value="UniProtKB-SubCell"/>
</dbReference>
<evidence type="ECO:0000256" key="5">
    <source>
        <dbReference type="ARBA" id="ARBA00023077"/>
    </source>
</evidence>